<keyword evidence="7" id="KW-1185">Reference proteome</keyword>
<organism evidence="6 7">
    <name type="scientific">Ophiobolus disseminans</name>
    <dbReference type="NCBI Taxonomy" id="1469910"/>
    <lineage>
        <taxon>Eukaryota</taxon>
        <taxon>Fungi</taxon>
        <taxon>Dikarya</taxon>
        <taxon>Ascomycota</taxon>
        <taxon>Pezizomycotina</taxon>
        <taxon>Dothideomycetes</taxon>
        <taxon>Pleosporomycetidae</taxon>
        <taxon>Pleosporales</taxon>
        <taxon>Pleosporineae</taxon>
        <taxon>Phaeosphaeriaceae</taxon>
        <taxon>Ophiobolus</taxon>
    </lineage>
</organism>
<dbReference type="GO" id="GO:0005635">
    <property type="term" value="C:nuclear envelope"/>
    <property type="evidence" value="ECO:0007669"/>
    <property type="project" value="TreeGrafter"/>
</dbReference>
<dbReference type="EMBL" id="MU006245">
    <property type="protein sequence ID" value="KAF2819309.1"/>
    <property type="molecule type" value="Genomic_DNA"/>
</dbReference>
<dbReference type="PANTHER" id="PTHR10250:SF26">
    <property type="entry name" value="GLUTATHIONE S-TRANSFERASE 3, MITOCHONDRIAL"/>
    <property type="match status" value="1"/>
</dbReference>
<keyword evidence="4 5" id="KW-0472">Membrane</keyword>
<dbReference type="SUPFAM" id="SSF161084">
    <property type="entry name" value="MAPEG domain-like"/>
    <property type="match status" value="1"/>
</dbReference>
<gene>
    <name evidence="6" type="ORF">CC86DRAFT_335513</name>
</gene>
<evidence type="ECO:0000256" key="5">
    <source>
        <dbReference type="SAM" id="Phobius"/>
    </source>
</evidence>
<dbReference type="PANTHER" id="PTHR10250">
    <property type="entry name" value="MICROSOMAL GLUTATHIONE S-TRANSFERASE"/>
    <property type="match status" value="1"/>
</dbReference>
<protein>
    <submittedName>
        <fullName evidence="6">Membrane-associated proteins in eicosanoid and glutathione metabolism</fullName>
    </submittedName>
</protein>
<reference evidence="6" key="1">
    <citation type="journal article" date="2020" name="Stud. Mycol.">
        <title>101 Dothideomycetes genomes: a test case for predicting lifestyles and emergence of pathogens.</title>
        <authorList>
            <person name="Haridas S."/>
            <person name="Albert R."/>
            <person name="Binder M."/>
            <person name="Bloem J."/>
            <person name="Labutti K."/>
            <person name="Salamov A."/>
            <person name="Andreopoulos B."/>
            <person name="Baker S."/>
            <person name="Barry K."/>
            <person name="Bills G."/>
            <person name="Bluhm B."/>
            <person name="Cannon C."/>
            <person name="Castanera R."/>
            <person name="Culley D."/>
            <person name="Daum C."/>
            <person name="Ezra D."/>
            <person name="Gonzalez J."/>
            <person name="Henrissat B."/>
            <person name="Kuo A."/>
            <person name="Liang C."/>
            <person name="Lipzen A."/>
            <person name="Lutzoni F."/>
            <person name="Magnuson J."/>
            <person name="Mondo S."/>
            <person name="Nolan M."/>
            <person name="Ohm R."/>
            <person name="Pangilinan J."/>
            <person name="Park H.-J."/>
            <person name="Ramirez L."/>
            <person name="Alfaro M."/>
            <person name="Sun H."/>
            <person name="Tritt A."/>
            <person name="Yoshinaga Y."/>
            <person name="Zwiers L.-H."/>
            <person name="Turgeon B."/>
            <person name="Goodwin S."/>
            <person name="Spatafora J."/>
            <person name="Crous P."/>
            <person name="Grigoriev I."/>
        </authorList>
    </citation>
    <scope>NUCLEOTIDE SEQUENCE</scope>
    <source>
        <strain evidence="6">CBS 113818</strain>
    </source>
</reference>
<feature type="transmembrane region" description="Helical" evidence="5">
    <location>
        <begin position="83"/>
        <end position="107"/>
    </location>
</feature>
<feature type="transmembrane region" description="Helical" evidence="5">
    <location>
        <begin position="135"/>
        <end position="153"/>
    </location>
</feature>
<keyword evidence="3 5" id="KW-1133">Transmembrane helix</keyword>
<dbReference type="GO" id="GO:0005783">
    <property type="term" value="C:endoplasmic reticulum"/>
    <property type="evidence" value="ECO:0007669"/>
    <property type="project" value="TreeGrafter"/>
</dbReference>
<dbReference type="InterPro" id="IPR050997">
    <property type="entry name" value="MAPEG"/>
</dbReference>
<evidence type="ECO:0000313" key="6">
    <source>
        <dbReference type="EMBL" id="KAF2819309.1"/>
    </source>
</evidence>
<proteinExistence type="predicted"/>
<dbReference type="Pfam" id="PF01124">
    <property type="entry name" value="MAPEG"/>
    <property type="match status" value="1"/>
</dbReference>
<comment type="subcellular location">
    <subcellularLocation>
        <location evidence="1">Membrane</location>
        <topology evidence="1">Multi-pass membrane protein</topology>
    </subcellularLocation>
</comment>
<dbReference type="Proteomes" id="UP000799424">
    <property type="component" value="Unassembled WGS sequence"/>
</dbReference>
<evidence type="ECO:0000256" key="1">
    <source>
        <dbReference type="ARBA" id="ARBA00004141"/>
    </source>
</evidence>
<dbReference type="OrthoDB" id="410651at2759"/>
<keyword evidence="2 5" id="KW-0812">Transmembrane</keyword>
<evidence type="ECO:0000256" key="4">
    <source>
        <dbReference type="ARBA" id="ARBA00023136"/>
    </source>
</evidence>
<evidence type="ECO:0000256" key="2">
    <source>
        <dbReference type="ARBA" id="ARBA00022692"/>
    </source>
</evidence>
<evidence type="ECO:0000313" key="7">
    <source>
        <dbReference type="Proteomes" id="UP000799424"/>
    </source>
</evidence>
<accession>A0A6A6ZF17</accession>
<dbReference type="Gene3D" id="1.20.120.550">
    <property type="entry name" value="Membrane associated eicosanoid/glutathione metabolism-like domain"/>
    <property type="match status" value="1"/>
</dbReference>
<sequence>MAVITVPDEYGYVLLACVSTFLVGTWHALLVGGARKAAKIPYPYEYASYEQVQTASPASASAMLTFNAAQRAHQNFNENHPTFLGAMLIAGLRWPVAIGVMGGLWSVNRVVYALGYKASGGQGGKGRYYGLLWQFMHYGTVIMAGMSAWGVVAR</sequence>
<dbReference type="GO" id="GO:0004602">
    <property type="term" value="F:glutathione peroxidase activity"/>
    <property type="evidence" value="ECO:0007669"/>
    <property type="project" value="TreeGrafter"/>
</dbReference>
<dbReference type="InterPro" id="IPR001129">
    <property type="entry name" value="Membr-assoc_MAPEG"/>
</dbReference>
<name>A0A6A6ZF17_9PLEO</name>
<dbReference type="GO" id="GO:0016020">
    <property type="term" value="C:membrane"/>
    <property type="evidence" value="ECO:0007669"/>
    <property type="project" value="UniProtKB-SubCell"/>
</dbReference>
<dbReference type="AlphaFoldDB" id="A0A6A6ZF17"/>
<dbReference type="GO" id="GO:0004364">
    <property type="term" value="F:glutathione transferase activity"/>
    <property type="evidence" value="ECO:0007669"/>
    <property type="project" value="TreeGrafter"/>
</dbReference>
<feature type="transmembrane region" description="Helical" evidence="5">
    <location>
        <begin position="12"/>
        <end position="31"/>
    </location>
</feature>
<evidence type="ECO:0000256" key="3">
    <source>
        <dbReference type="ARBA" id="ARBA00022989"/>
    </source>
</evidence>
<dbReference type="InterPro" id="IPR023352">
    <property type="entry name" value="MAPEG-like_dom_sf"/>
</dbReference>